<dbReference type="RefSeq" id="WP_279524570.1">
    <property type="nucleotide sequence ID" value="NZ_JARVII010000015.1"/>
</dbReference>
<feature type="signal peptide" evidence="8">
    <location>
        <begin position="1"/>
        <end position="19"/>
    </location>
</feature>
<protein>
    <submittedName>
        <fullName evidence="11">BamA/TamA family outer membrane protein</fullName>
    </submittedName>
</protein>
<feature type="chain" id="PRO_5043409125" evidence="8">
    <location>
        <begin position="20"/>
        <end position="633"/>
    </location>
</feature>
<evidence type="ECO:0000256" key="3">
    <source>
        <dbReference type="ARBA" id="ARBA00022692"/>
    </source>
</evidence>
<dbReference type="EMBL" id="JARVII010000015">
    <property type="protein sequence ID" value="MDG9699729.1"/>
    <property type="molecule type" value="Genomic_DNA"/>
</dbReference>
<keyword evidence="6" id="KW-0998">Cell outer membrane</keyword>
<feature type="domain" description="Bacterial surface antigen (D15)" evidence="9">
    <location>
        <begin position="386"/>
        <end position="630"/>
    </location>
</feature>
<sequence>MTLLTGLSAALMPCTAARADDAPAAASAPAAESAPDAAGNTAEKPAFTIEVQTANEELKTLLERHNDLRRYQSVPDLDAAELDRLMALAESGLKGLLAAQGYFSPQITLTRQAAAKGQPPVVRIAVEPGEQAMVEAADIAFAGDIAHSADPAAAEQQKAIREDWALGAGKGFTQEAWSSAKSGALRQLIAKRYPAGRMGRSQADVDEAARSVKLGVTLDSGPLYRLGPVQVTGNRRYPAFLPGRLAQLAVGEPYDQARLADAQQRLISSGYYDAAYVSVDPQERSESEGQDENAAPAAVTAPVQMQVTEAPLKKATLGLGFTTDGGPRITLEHRHNRVPWLGWRAVSKAQLEAANTFMESDLLSMPAASGWRWGALARLSRVKDDDLTTYNRQLRFGRSQSRERSERNFYVQYDLSRVKGADGQYVTDEMTGDGSALSFNFIWTTRRFNHLSDPTGGWGLGFELGGGITINGKRQPFTRGVARWLGYIPLGRSAASSRLAVRAEAGAVLSPDGARVPSALLFRAGGDNSVRGYGWRDIGIARGGITAPGHYMMTASLEWQRPILNSEGRPSGIEYIAFIDAGDVAENPGALTPRLGLGTGARVKTPVGPMTAAIAYGAKTRKFRLHLSVGFVF</sequence>
<comment type="subcellular location">
    <subcellularLocation>
        <location evidence="1">Membrane</location>
    </subcellularLocation>
</comment>
<name>A0AAW6RLI4_9BURK</name>
<evidence type="ECO:0000256" key="1">
    <source>
        <dbReference type="ARBA" id="ARBA00004370"/>
    </source>
</evidence>
<accession>A0AAW6RLI4</accession>
<keyword evidence="2" id="KW-1134">Transmembrane beta strand</keyword>
<keyword evidence="4 8" id="KW-0732">Signal</keyword>
<dbReference type="AlphaFoldDB" id="A0AAW6RLI4"/>
<dbReference type="Proteomes" id="UP001237156">
    <property type="component" value="Unassembled WGS sequence"/>
</dbReference>
<evidence type="ECO:0000256" key="4">
    <source>
        <dbReference type="ARBA" id="ARBA00022729"/>
    </source>
</evidence>
<evidence type="ECO:0000256" key="6">
    <source>
        <dbReference type="ARBA" id="ARBA00023237"/>
    </source>
</evidence>
<evidence type="ECO:0000256" key="5">
    <source>
        <dbReference type="ARBA" id="ARBA00023136"/>
    </source>
</evidence>
<proteinExistence type="predicted"/>
<dbReference type="GO" id="GO:0019867">
    <property type="term" value="C:outer membrane"/>
    <property type="evidence" value="ECO:0007669"/>
    <property type="project" value="InterPro"/>
</dbReference>
<dbReference type="InterPro" id="IPR000184">
    <property type="entry name" value="Bac_surfAg_D15"/>
</dbReference>
<dbReference type="Gene3D" id="3.10.20.310">
    <property type="entry name" value="membrane protein fhac"/>
    <property type="match status" value="1"/>
</dbReference>
<evidence type="ECO:0000256" key="7">
    <source>
        <dbReference type="SAM" id="MobiDB-lite"/>
    </source>
</evidence>
<dbReference type="PANTHER" id="PTHR12815">
    <property type="entry name" value="SORTING AND ASSEMBLY MACHINERY SAMM50 PROTEIN FAMILY MEMBER"/>
    <property type="match status" value="1"/>
</dbReference>
<evidence type="ECO:0000313" key="11">
    <source>
        <dbReference type="EMBL" id="MDG9699729.1"/>
    </source>
</evidence>
<dbReference type="InterPro" id="IPR039910">
    <property type="entry name" value="D15-like"/>
</dbReference>
<evidence type="ECO:0000259" key="9">
    <source>
        <dbReference type="Pfam" id="PF01103"/>
    </source>
</evidence>
<reference evidence="11 12" key="1">
    <citation type="submission" date="2023-04" db="EMBL/GenBank/DDBJ databases">
        <title>Ottowia paracancer sp. nov., isolated from human stomach.</title>
        <authorList>
            <person name="Song Y."/>
        </authorList>
    </citation>
    <scope>NUCLEOTIDE SEQUENCE [LARGE SCALE GENOMIC DNA]</scope>
    <source>
        <strain evidence="11 12">10c7w1</strain>
    </source>
</reference>
<gene>
    <name evidence="11" type="ORF">QB898_08410</name>
</gene>
<keyword evidence="12" id="KW-1185">Reference proteome</keyword>
<dbReference type="PANTHER" id="PTHR12815:SF47">
    <property type="entry name" value="TRANSLOCATION AND ASSEMBLY MODULE SUBUNIT TAMA"/>
    <property type="match status" value="1"/>
</dbReference>
<feature type="domain" description="POTRA" evidence="10">
    <location>
        <begin position="224"/>
        <end position="281"/>
    </location>
</feature>
<evidence type="ECO:0000256" key="8">
    <source>
        <dbReference type="SAM" id="SignalP"/>
    </source>
</evidence>
<keyword evidence="3" id="KW-0812">Transmembrane</keyword>
<feature type="compositionally biased region" description="Low complexity" evidence="7">
    <location>
        <begin position="22"/>
        <end position="38"/>
    </location>
</feature>
<evidence type="ECO:0000256" key="2">
    <source>
        <dbReference type="ARBA" id="ARBA00022452"/>
    </source>
</evidence>
<organism evidence="11 12">
    <name type="scientific">Ottowia cancrivicina</name>
    <dbReference type="NCBI Taxonomy" id="3040346"/>
    <lineage>
        <taxon>Bacteria</taxon>
        <taxon>Pseudomonadati</taxon>
        <taxon>Pseudomonadota</taxon>
        <taxon>Betaproteobacteria</taxon>
        <taxon>Burkholderiales</taxon>
        <taxon>Comamonadaceae</taxon>
        <taxon>Ottowia</taxon>
    </lineage>
</organism>
<feature type="region of interest" description="Disordered" evidence="7">
    <location>
        <begin position="21"/>
        <end position="42"/>
    </location>
</feature>
<evidence type="ECO:0000313" key="12">
    <source>
        <dbReference type="Proteomes" id="UP001237156"/>
    </source>
</evidence>
<evidence type="ECO:0000259" key="10">
    <source>
        <dbReference type="Pfam" id="PF07244"/>
    </source>
</evidence>
<dbReference type="InterPro" id="IPR010827">
    <property type="entry name" value="BamA/TamA_POTRA"/>
</dbReference>
<dbReference type="Pfam" id="PF07244">
    <property type="entry name" value="POTRA"/>
    <property type="match status" value="1"/>
</dbReference>
<keyword evidence="5" id="KW-0472">Membrane</keyword>
<dbReference type="Gene3D" id="2.40.160.50">
    <property type="entry name" value="membrane protein fhac: a member of the omp85/tpsb transporter family"/>
    <property type="match status" value="1"/>
</dbReference>
<comment type="caution">
    <text evidence="11">The sequence shown here is derived from an EMBL/GenBank/DDBJ whole genome shotgun (WGS) entry which is preliminary data.</text>
</comment>
<dbReference type="Pfam" id="PF01103">
    <property type="entry name" value="Omp85"/>
    <property type="match status" value="1"/>
</dbReference>